<feature type="domain" description="PhoD-like phosphatase metallophosphatase" evidence="1">
    <location>
        <begin position="50"/>
        <end position="278"/>
    </location>
</feature>
<organism evidence="2">
    <name type="scientific">Roseihalotalea indica</name>
    <dbReference type="NCBI Taxonomy" id="2867963"/>
    <lineage>
        <taxon>Bacteria</taxon>
        <taxon>Pseudomonadati</taxon>
        <taxon>Bacteroidota</taxon>
        <taxon>Cytophagia</taxon>
        <taxon>Cytophagales</taxon>
        <taxon>Catalimonadaceae</taxon>
        <taxon>Roseihalotalea</taxon>
    </lineage>
</organism>
<proteinExistence type="predicted"/>
<sequence length="353" mass="40114">MKIPVTLYIVSFLLVLGCNAPKQTSVEADQLPAFATVDTSQLLTTIAFGSCNRQDEPQPLWQEIIAQQPDLWIWLGDNIYADTYDMDSLRHMYQNQLDQPDYQQLYTQIPVIGIWDDHDYGVNDGGKNYAEKVESRNAMLEFLHVSANQSVWNREGGYQSYTFGPVGKRVKVILLDTRYFRDSLPDSEAEGHRYDPNPDGDVLGENQWAWLEDELSTSTAQLNIIGSSIQVIANEHWFEKWGNFPKARQRLLKLIAASDAEGVVILSGDRHFGEISRIALPEMEYPLYDITSSGLTHVYEEANEENPHRVSDLAKSLNYGLIQINWQASPPQVTYQIRGENKVTFADTTVTYP</sequence>
<accession>A0AA49GPN6</accession>
<dbReference type="CDD" id="cd07389">
    <property type="entry name" value="MPP_PhoD"/>
    <property type="match status" value="1"/>
</dbReference>
<reference evidence="2" key="1">
    <citation type="journal article" date="2023" name="Comput. Struct. Biotechnol. J.">
        <title>Discovery of a novel marine Bacteroidetes with a rich repertoire of carbohydrate-active enzymes.</title>
        <authorList>
            <person name="Chen B."/>
            <person name="Liu G."/>
            <person name="Chen Q."/>
            <person name="Wang H."/>
            <person name="Liu L."/>
            <person name="Tang K."/>
        </authorList>
    </citation>
    <scope>NUCLEOTIDE SEQUENCE</scope>
    <source>
        <strain evidence="2">TK19036</strain>
    </source>
</reference>
<dbReference type="InterPro" id="IPR029052">
    <property type="entry name" value="Metallo-depent_PP-like"/>
</dbReference>
<dbReference type="Pfam" id="PF09423">
    <property type="entry name" value="PhoD"/>
    <property type="match status" value="1"/>
</dbReference>
<dbReference type="InterPro" id="IPR038607">
    <property type="entry name" value="PhoD-like_sf"/>
</dbReference>
<name>A0AA49GPN6_9BACT</name>
<gene>
    <name evidence="2" type="ORF">K4G66_02645</name>
</gene>
<protein>
    <submittedName>
        <fullName evidence="2">Alkaline phosphatase D family protein</fullName>
    </submittedName>
</protein>
<dbReference type="InterPro" id="IPR018946">
    <property type="entry name" value="PhoD-like_MPP"/>
</dbReference>
<dbReference type="PANTHER" id="PTHR33987:SF1">
    <property type="entry name" value="CALCINEURIN-LIKE METALLO-PHOSPHOESTERASE SUPERFAMILY PROTEIN"/>
    <property type="match status" value="1"/>
</dbReference>
<evidence type="ECO:0000313" key="2">
    <source>
        <dbReference type="EMBL" id="WKN37609.1"/>
    </source>
</evidence>
<dbReference type="PROSITE" id="PS51257">
    <property type="entry name" value="PROKAR_LIPOPROTEIN"/>
    <property type="match status" value="1"/>
</dbReference>
<dbReference type="EMBL" id="CP120682">
    <property type="protein sequence ID" value="WKN37609.1"/>
    <property type="molecule type" value="Genomic_DNA"/>
</dbReference>
<dbReference type="Gene3D" id="3.60.21.70">
    <property type="entry name" value="PhoD-like phosphatase"/>
    <property type="match status" value="1"/>
</dbReference>
<evidence type="ECO:0000259" key="1">
    <source>
        <dbReference type="Pfam" id="PF09423"/>
    </source>
</evidence>
<dbReference type="AlphaFoldDB" id="A0AA49GPN6"/>
<dbReference type="SUPFAM" id="SSF56300">
    <property type="entry name" value="Metallo-dependent phosphatases"/>
    <property type="match status" value="1"/>
</dbReference>
<dbReference type="PANTHER" id="PTHR33987">
    <property type="entry name" value="CALCINEURIN-LIKE METALLO-PHOSPHOESTERASE SUPERFAMILY PROTEIN"/>
    <property type="match status" value="1"/>
</dbReference>
<reference evidence="2" key="2">
    <citation type="journal article" date="2024" name="Antonie Van Leeuwenhoek">
        <title>Roseihalotalea indica gen. nov., sp. nov., a halophilic Bacteroidetes from mesopelagic Southwest Indian Ocean with higher carbohydrate metabolic potential.</title>
        <authorList>
            <person name="Chen B."/>
            <person name="Zhang M."/>
            <person name="Lin D."/>
            <person name="Ye J."/>
            <person name="Tang K."/>
        </authorList>
    </citation>
    <scope>NUCLEOTIDE SEQUENCE</scope>
    <source>
        <strain evidence="2">TK19036</strain>
    </source>
</reference>